<feature type="chain" id="PRO_5042560331" description="Aldose 1-epimerase" evidence="12">
    <location>
        <begin position="18"/>
        <end position="377"/>
    </location>
</feature>
<feature type="signal peptide" evidence="12">
    <location>
        <begin position="1"/>
        <end position="17"/>
    </location>
</feature>
<dbReference type="SUPFAM" id="SSF74650">
    <property type="entry name" value="Galactose mutarotase-like"/>
    <property type="match status" value="1"/>
</dbReference>
<evidence type="ECO:0000256" key="9">
    <source>
        <dbReference type="PIRSR" id="PIRSR005096-1"/>
    </source>
</evidence>
<keyword evidence="7 8" id="KW-0119">Carbohydrate metabolism</keyword>
<dbReference type="InterPro" id="IPR011013">
    <property type="entry name" value="Gal_mutarotase_sf_dom"/>
</dbReference>
<evidence type="ECO:0000313" key="14">
    <source>
        <dbReference type="Proteomes" id="UP001220610"/>
    </source>
</evidence>
<evidence type="ECO:0000256" key="10">
    <source>
        <dbReference type="PIRSR" id="PIRSR005096-2"/>
    </source>
</evidence>
<reference evidence="13" key="1">
    <citation type="submission" date="2023-03" db="EMBL/GenBank/DDBJ databases">
        <title>Andean soil-derived lignocellulolytic bacterial consortium as a source of novel taxa and putative plastic-active enzymes.</title>
        <authorList>
            <person name="Diaz-Garcia L."/>
            <person name="Chuvochina M."/>
            <person name="Feuerriegel G."/>
            <person name="Bunk B."/>
            <person name="Sproer C."/>
            <person name="Streit W.R."/>
            <person name="Rodriguez L.M."/>
            <person name="Overmann J."/>
            <person name="Jimenez D.J."/>
        </authorList>
    </citation>
    <scope>NUCLEOTIDE SEQUENCE</scope>
    <source>
        <strain evidence="13">MAG 7</strain>
    </source>
</reference>
<comment type="cofactor">
    <cofactor evidence="1">
        <name>Ca(2+)</name>
        <dbReference type="ChEBI" id="CHEBI:29108"/>
    </cofactor>
</comment>
<dbReference type="GO" id="GO:0004034">
    <property type="term" value="F:aldose 1-epimerase activity"/>
    <property type="evidence" value="ECO:0007669"/>
    <property type="project" value="UniProtKB-EC"/>
</dbReference>
<dbReference type="GO" id="GO:0033499">
    <property type="term" value="P:galactose catabolic process via UDP-galactose, Leloir pathway"/>
    <property type="evidence" value="ECO:0007669"/>
    <property type="project" value="TreeGrafter"/>
</dbReference>
<evidence type="ECO:0000256" key="6">
    <source>
        <dbReference type="ARBA" id="ARBA00023235"/>
    </source>
</evidence>
<evidence type="ECO:0000256" key="8">
    <source>
        <dbReference type="PIRNR" id="PIRNR005096"/>
    </source>
</evidence>
<keyword evidence="6 8" id="KW-0413">Isomerase</keyword>
<evidence type="ECO:0000256" key="1">
    <source>
        <dbReference type="ARBA" id="ARBA00001913"/>
    </source>
</evidence>
<dbReference type="GO" id="GO:0006006">
    <property type="term" value="P:glucose metabolic process"/>
    <property type="evidence" value="ECO:0007669"/>
    <property type="project" value="TreeGrafter"/>
</dbReference>
<dbReference type="PANTHER" id="PTHR10091">
    <property type="entry name" value="ALDOSE-1-EPIMERASE"/>
    <property type="match status" value="1"/>
</dbReference>
<feature type="active site" description="Proton donor" evidence="9">
    <location>
        <position position="206"/>
    </location>
</feature>
<dbReference type="InterPro" id="IPR047215">
    <property type="entry name" value="Galactose_mutarotase-like"/>
</dbReference>
<feature type="binding site" evidence="10">
    <location>
        <position position="278"/>
    </location>
    <ligand>
        <name>beta-D-galactose</name>
        <dbReference type="ChEBI" id="CHEBI:27667"/>
    </ligand>
</feature>
<dbReference type="InterPro" id="IPR008183">
    <property type="entry name" value="Aldose_1/G6P_1-epimerase"/>
</dbReference>
<dbReference type="PROSITE" id="PS51257">
    <property type="entry name" value="PROKAR_LIPOPROTEIN"/>
    <property type="match status" value="1"/>
</dbReference>
<keyword evidence="5" id="KW-0106">Calcium</keyword>
<evidence type="ECO:0000256" key="3">
    <source>
        <dbReference type="ARBA" id="ARBA00006206"/>
    </source>
</evidence>
<dbReference type="PIRSF" id="PIRSF005096">
    <property type="entry name" value="GALM"/>
    <property type="match status" value="1"/>
</dbReference>
<proteinExistence type="inferred from homology"/>
<dbReference type="EMBL" id="CP119311">
    <property type="protein sequence ID" value="WEK35680.1"/>
    <property type="molecule type" value="Genomic_DNA"/>
</dbReference>
<feature type="binding site" evidence="11">
    <location>
        <begin position="109"/>
        <end position="110"/>
    </location>
    <ligand>
        <name>beta-D-galactose</name>
        <dbReference type="ChEBI" id="CHEBI:27667"/>
    </ligand>
</feature>
<evidence type="ECO:0000256" key="5">
    <source>
        <dbReference type="ARBA" id="ARBA00022837"/>
    </source>
</evidence>
<dbReference type="AlphaFoldDB" id="A0AAJ5WRZ1"/>
<dbReference type="GO" id="GO:0005737">
    <property type="term" value="C:cytoplasm"/>
    <property type="evidence" value="ECO:0007669"/>
    <property type="project" value="TreeGrafter"/>
</dbReference>
<accession>A0AAJ5WRZ1</accession>
<dbReference type="Proteomes" id="UP001220610">
    <property type="component" value="Chromosome"/>
</dbReference>
<evidence type="ECO:0000256" key="4">
    <source>
        <dbReference type="ARBA" id="ARBA00011245"/>
    </source>
</evidence>
<evidence type="ECO:0000256" key="2">
    <source>
        <dbReference type="ARBA" id="ARBA00005028"/>
    </source>
</evidence>
<comment type="pathway">
    <text evidence="2 8">Carbohydrate metabolism; hexose metabolism.</text>
</comment>
<dbReference type="NCBIfam" id="NF008277">
    <property type="entry name" value="PRK11055.1"/>
    <property type="match status" value="1"/>
</dbReference>
<dbReference type="Gene3D" id="2.70.98.10">
    <property type="match status" value="1"/>
</dbReference>
<sequence>MKRLNQSLAVIALLAFAACNQQDRSTSTHLPSAAGFTDTIGGKTTSMVVIKNAHGIEAAFTTYGARLVSLVVPDKNGKPTPVVIGFDSARQYKESTEPYFSATVGRYGNRIKNGQFTLDSVPYQLTINNGPNTLHGGVSGFQDKVWDVASSNDSSIVFTYLSKDGEEGFPGNAQIKVTYSLTDDNGLKMEYEATTDKPTVMNLTNHAFFNLNGEGSGSILEHTLWIDADQYTPVDSTLIPTGVIAPVAGTPFDFNTPTTIGQRINEADTQLNYGKGYDHNYVLKGSGWHKAATATGDKSGIVLEVWTEEPGVQFYSGNFMQSKNTLRGGVKDDLRTAFCLETQHYPDSPNQPAFPSTVLRPGQTYKTVSMYRFDVKK</sequence>
<dbReference type="Pfam" id="PF01263">
    <property type="entry name" value="Aldose_epim"/>
    <property type="match status" value="1"/>
</dbReference>
<evidence type="ECO:0000256" key="12">
    <source>
        <dbReference type="SAM" id="SignalP"/>
    </source>
</evidence>
<comment type="catalytic activity">
    <reaction evidence="8">
        <text>alpha-D-glucose = beta-D-glucose</text>
        <dbReference type="Rhea" id="RHEA:10264"/>
        <dbReference type="ChEBI" id="CHEBI:15903"/>
        <dbReference type="ChEBI" id="CHEBI:17925"/>
        <dbReference type="EC" id="5.1.3.3"/>
    </reaction>
</comment>
<keyword evidence="12" id="KW-0732">Signal</keyword>
<dbReference type="InterPro" id="IPR015443">
    <property type="entry name" value="Aldose_1-epimerase"/>
</dbReference>
<organism evidence="13 14">
    <name type="scientific">Candidatus Pseudobacter hemicellulosilyticus</name>
    <dbReference type="NCBI Taxonomy" id="3121375"/>
    <lineage>
        <taxon>Bacteria</taxon>
        <taxon>Pseudomonadati</taxon>
        <taxon>Bacteroidota</taxon>
        <taxon>Chitinophagia</taxon>
        <taxon>Chitinophagales</taxon>
        <taxon>Chitinophagaceae</taxon>
        <taxon>Pseudobacter</taxon>
    </lineage>
</organism>
<feature type="active site" description="Proton acceptor" evidence="9">
    <location>
        <position position="341"/>
    </location>
</feature>
<evidence type="ECO:0000256" key="11">
    <source>
        <dbReference type="PIRSR" id="PIRSR005096-3"/>
    </source>
</evidence>
<dbReference type="PANTHER" id="PTHR10091:SF0">
    <property type="entry name" value="GALACTOSE MUTAROTASE"/>
    <property type="match status" value="1"/>
</dbReference>
<evidence type="ECO:0000313" key="13">
    <source>
        <dbReference type="EMBL" id="WEK35680.1"/>
    </source>
</evidence>
<protein>
    <recommendedName>
        <fullName evidence="8">Aldose 1-epimerase</fullName>
        <ecNumber evidence="8">5.1.3.3</ecNumber>
    </recommendedName>
</protein>
<dbReference type="InterPro" id="IPR014718">
    <property type="entry name" value="GH-type_carb-bd"/>
</dbReference>
<dbReference type="EC" id="5.1.3.3" evidence="8"/>
<dbReference type="CDD" id="cd09019">
    <property type="entry name" value="galactose_mutarotase_like"/>
    <property type="match status" value="1"/>
</dbReference>
<comment type="similarity">
    <text evidence="3 8">Belongs to the aldose epimerase family.</text>
</comment>
<name>A0AAJ5WRZ1_9BACT</name>
<evidence type="ECO:0000256" key="7">
    <source>
        <dbReference type="ARBA" id="ARBA00023277"/>
    </source>
</evidence>
<comment type="subunit">
    <text evidence="4">Monomer.</text>
</comment>
<dbReference type="GO" id="GO:0030246">
    <property type="term" value="F:carbohydrate binding"/>
    <property type="evidence" value="ECO:0007669"/>
    <property type="project" value="InterPro"/>
</dbReference>
<gene>
    <name evidence="13" type="ORF">P0Y53_24605</name>
</gene>